<dbReference type="PANTHER" id="PTHR30086:SF20">
    <property type="entry name" value="ARGININE EXPORTER PROTEIN ARGO-RELATED"/>
    <property type="match status" value="1"/>
</dbReference>
<evidence type="ECO:0000313" key="8">
    <source>
        <dbReference type="EMBL" id="ORM55328.1"/>
    </source>
</evidence>
<evidence type="ECO:0000256" key="1">
    <source>
        <dbReference type="ARBA" id="ARBA00004651"/>
    </source>
</evidence>
<dbReference type="AlphaFoldDB" id="A0A1X1C1E6"/>
<feature type="transmembrane region" description="Helical" evidence="7">
    <location>
        <begin position="151"/>
        <end position="180"/>
    </location>
</feature>
<gene>
    <name evidence="8" type="ORF">HA41_03165</name>
</gene>
<feature type="transmembrane region" description="Helical" evidence="7">
    <location>
        <begin position="41"/>
        <end position="68"/>
    </location>
</feature>
<dbReference type="PANTHER" id="PTHR30086">
    <property type="entry name" value="ARGININE EXPORTER PROTEIN ARGO"/>
    <property type="match status" value="1"/>
</dbReference>
<dbReference type="Pfam" id="PF01810">
    <property type="entry name" value="LysE"/>
    <property type="match status" value="1"/>
</dbReference>
<dbReference type="InterPro" id="IPR001123">
    <property type="entry name" value="LeuE-type"/>
</dbReference>
<keyword evidence="9" id="KW-1185">Reference proteome</keyword>
<evidence type="ECO:0000256" key="7">
    <source>
        <dbReference type="SAM" id="Phobius"/>
    </source>
</evidence>
<dbReference type="STRING" id="472705.GCA_001743465_01040"/>
<organism evidence="8 9">
    <name type="scientific">Pantoea conspicua</name>
    <dbReference type="NCBI Taxonomy" id="472705"/>
    <lineage>
        <taxon>Bacteria</taxon>
        <taxon>Pseudomonadati</taxon>
        <taxon>Pseudomonadota</taxon>
        <taxon>Gammaproteobacteria</taxon>
        <taxon>Enterobacterales</taxon>
        <taxon>Erwiniaceae</taxon>
        <taxon>Pantoea</taxon>
    </lineage>
</organism>
<evidence type="ECO:0000256" key="3">
    <source>
        <dbReference type="ARBA" id="ARBA00022692"/>
    </source>
</evidence>
<comment type="caution">
    <text evidence="8">The sequence shown here is derived from an EMBL/GenBank/DDBJ whole genome shotgun (WGS) entry which is preliminary data.</text>
</comment>
<keyword evidence="2" id="KW-1003">Cell membrane</keyword>
<evidence type="ECO:0000256" key="2">
    <source>
        <dbReference type="ARBA" id="ARBA00022475"/>
    </source>
</evidence>
<evidence type="ECO:0000256" key="5">
    <source>
        <dbReference type="ARBA" id="ARBA00022989"/>
    </source>
</evidence>
<feature type="transmembrane region" description="Helical" evidence="7">
    <location>
        <begin position="6"/>
        <end position="29"/>
    </location>
</feature>
<keyword evidence="6 7" id="KW-0472">Membrane</keyword>
<dbReference type="EMBL" id="MLFN01000004">
    <property type="protein sequence ID" value="ORM55328.1"/>
    <property type="molecule type" value="Genomic_DNA"/>
</dbReference>
<proteinExistence type="predicted"/>
<name>A0A1X1C1E6_9GAMM</name>
<dbReference type="GO" id="GO:0015171">
    <property type="term" value="F:amino acid transmembrane transporter activity"/>
    <property type="evidence" value="ECO:0007669"/>
    <property type="project" value="TreeGrafter"/>
</dbReference>
<dbReference type="Proteomes" id="UP000193933">
    <property type="component" value="Unassembled WGS sequence"/>
</dbReference>
<reference evidence="8 9" key="1">
    <citation type="journal article" date="2017" name="Antonie Van Leeuwenhoek">
        <title>Phylogenomic resolution of the bacterial genus Pantoea and its relationship with Erwinia and Tatumella.</title>
        <authorList>
            <person name="Palmer M."/>
            <person name="Steenkamp E.T."/>
            <person name="Coetzee M.P."/>
            <person name="Chan W.Y."/>
            <person name="van Zyl E."/>
            <person name="De Maayer P."/>
            <person name="Coutinho T.A."/>
            <person name="Blom J."/>
            <person name="Smits T.H."/>
            <person name="Duffy B."/>
            <person name="Venter S.N."/>
        </authorList>
    </citation>
    <scope>NUCLEOTIDE SEQUENCE [LARGE SCALE GENOMIC DNA]</scope>
    <source>
        <strain evidence="8 9">LMG 24534</strain>
    </source>
</reference>
<protein>
    <submittedName>
        <fullName evidence="8">Lysine transporter LysE</fullName>
    </submittedName>
</protein>
<keyword evidence="4" id="KW-0029">Amino-acid transport</keyword>
<dbReference type="PIRSF" id="PIRSF006324">
    <property type="entry name" value="LeuE"/>
    <property type="match status" value="1"/>
</dbReference>
<accession>A0A1X1C1E6</accession>
<keyword evidence="4" id="KW-0813">Transport</keyword>
<sequence>MSDIVHFPLFVASILLLCITPGPDLAYVVGQSVARGRCSGILSAVGVALGSCTHAVASALGLTALIAASPLLFTLIKYLGAAYLIYLGARMIGSTFITSAAAEITSPPRAQPGTRLLLLRGFITSITNPKVLLFFIAFFPQFVVAGSQHHASAFLLLGMTYALVGLMTDVMFALLAGGAAGVVANNKRLQKVLDRLVGATFIGLGIRLALTRR</sequence>
<feature type="transmembrane region" description="Helical" evidence="7">
    <location>
        <begin position="117"/>
        <end position="139"/>
    </location>
</feature>
<dbReference type="GO" id="GO:0005886">
    <property type="term" value="C:plasma membrane"/>
    <property type="evidence" value="ECO:0007669"/>
    <property type="project" value="UniProtKB-SubCell"/>
</dbReference>
<dbReference type="OrthoDB" id="9784202at2"/>
<dbReference type="RefSeq" id="WP_094119571.1">
    <property type="nucleotide sequence ID" value="NZ_MLFN01000004.1"/>
</dbReference>
<evidence type="ECO:0000256" key="4">
    <source>
        <dbReference type="ARBA" id="ARBA00022970"/>
    </source>
</evidence>
<evidence type="ECO:0000313" key="9">
    <source>
        <dbReference type="Proteomes" id="UP000193933"/>
    </source>
</evidence>
<evidence type="ECO:0000256" key="6">
    <source>
        <dbReference type="ARBA" id="ARBA00023136"/>
    </source>
</evidence>
<keyword evidence="3 7" id="KW-0812">Transmembrane</keyword>
<keyword evidence="5 7" id="KW-1133">Transmembrane helix</keyword>
<comment type="subcellular location">
    <subcellularLocation>
        <location evidence="1">Cell membrane</location>
        <topology evidence="1">Multi-pass membrane protein</topology>
    </subcellularLocation>
</comment>